<evidence type="ECO:0000313" key="2">
    <source>
        <dbReference type="Proteomes" id="UP000821866"/>
    </source>
</evidence>
<sequence>MTSPPHPCEEQQRRQAYARFCSVGGLGYAEPTGAAGGGYPSPDWLLRGESSPLFGEETSQGGETKRHSLVELWVPE</sequence>
<organism evidence="1 2">
    <name type="scientific">Rhipicephalus microplus</name>
    <name type="common">Cattle tick</name>
    <name type="synonym">Boophilus microplus</name>
    <dbReference type="NCBI Taxonomy" id="6941"/>
    <lineage>
        <taxon>Eukaryota</taxon>
        <taxon>Metazoa</taxon>
        <taxon>Ecdysozoa</taxon>
        <taxon>Arthropoda</taxon>
        <taxon>Chelicerata</taxon>
        <taxon>Arachnida</taxon>
        <taxon>Acari</taxon>
        <taxon>Parasitiformes</taxon>
        <taxon>Ixodida</taxon>
        <taxon>Ixodoidea</taxon>
        <taxon>Ixodidae</taxon>
        <taxon>Rhipicephalinae</taxon>
        <taxon>Rhipicephalus</taxon>
        <taxon>Boophilus</taxon>
    </lineage>
</organism>
<reference evidence="1" key="1">
    <citation type="journal article" date="2020" name="Cell">
        <title>Large-Scale Comparative Analyses of Tick Genomes Elucidate Their Genetic Diversity and Vector Capacities.</title>
        <authorList>
            <consortium name="Tick Genome and Microbiome Consortium (TIGMIC)"/>
            <person name="Jia N."/>
            <person name="Wang J."/>
            <person name="Shi W."/>
            <person name="Du L."/>
            <person name="Sun Y."/>
            <person name="Zhan W."/>
            <person name="Jiang J.F."/>
            <person name="Wang Q."/>
            <person name="Zhang B."/>
            <person name="Ji P."/>
            <person name="Bell-Sakyi L."/>
            <person name="Cui X.M."/>
            <person name="Yuan T.T."/>
            <person name="Jiang B.G."/>
            <person name="Yang W.F."/>
            <person name="Lam T.T."/>
            <person name="Chang Q.C."/>
            <person name="Ding S.J."/>
            <person name="Wang X.J."/>
            <person name="Zhu J.G."/>
            <person name="Ruan X.D."/>
            <person name="Zhao L."/>
            <person name="Wei J.T."/>
            <person name="Ye R.Z."/>
            <person name="Que T.C."/>
            <person name="Du C.H."/>
            <person name="Zhou Y.H."/>
            <person name="Cheng J.X."/>
            <person name="Dai P.F."/>
            <person name="Guo W.B."/>
            <person name="Han X.H."/>
            <person name="Huang E.J."/>
            <person name="Li L.F."/>
            <person name="Wei W."/>
            <person name="Gao Y.C."/>
            <person name="Liu J.Z."/>
            <person name="Shao H.Z."/>
            <person name="Wang X."/>
            <person name="Wang C.C."/>
            <person name="Yang T.C."/>
            <person name="Huo Q.B."/>
            <person name="Li W."/>
            <person name="Chen H.Y."/>
            <person name="Chen S.E."/>
            <person name="Zhou L.G."/>
            <person name="Ni X.B."/>
            <person name="Tian J.H."/>
            <person name="Sheng Y."/>
            <person name="Liu T."/>
            <person name="Pan Y.S."/>
            <person name="Xia L.Y."/>
            <person name="Li J."/>
            <person name="Zhao F."/>
            <person name="Cao W.C."/>
        </authorList>
    </citation>
    <scope>NUCLEOTIDE SEQUENCE</scope>
    <source>
        <strain evidence="1">Rmic-2018</strain>
    </source>
</reference>
<keyword evidence="2" id="KW-1185">Reference proteome</keyword>
<reference evidence="1" key="2">
    <citation type="submission" date="2021-09" db="EMBL/GenBank/DDBJ databases">
        <authorList>
            <person name="Jia N."/>
            <person name="Wang J."/>
            <person name="Shi W."/>
            <person name="Du L."/>
            <person name="Sun Y."/>
            <person name="Zhan W."/>
            <person name="Jiang J."/>
            <person name="Wang Q."/>
            <person name="Zhang B."/>
            <person name="Ji P."/>
            <person name="Sakyi L.B."/>
            <person name="Cui X."/>
            <person name="Yuan T."/>
            <person name="Jiang B."/>
            <person name="Yang W."/>
            <person name="Lam T.T.-Y."/>
            <person name="Chang Q."/>
            <person name="Ding S."/>
            <person name="Wang X."/>
            <person name="Zhu J."/>
            <person name="Ruan X."/>
            <person name="Zhao L."/>
            <person name="Wei J."/>
            <person name="Que T."/>
            <person name="Du C."/>
            <person name="Cheng J."/>
            <person name="Dai P."/>
            <person name="Han X."/>
            <person name="Huang E."/>
            <person name="Gao Y."/>
            <person name="Liu J."/>
            <person name="Shao H."/>
            <person name="Ye R."/>
            <person name="Li L."/>
            <person name="Wei W."/>
            <person name="Wang X."/>
            <person name="Wang C."/>
            <person name="Huo Q."/>
            <person name="Li W."/>
            <person name="Guo W."/>
            <person name="Chen H."/>
            <person name="Chen S."/>
            <person name="Zhou L."/>
            <person name="Zhou L."/>
            <person name="Ni X."/>
            <person name="Tian J."/>
            <person name="Zhou Y."/>
            <person name="Sheng Y."/>
            <person name="Liu T."/>
            <person name="Pan Y."/>
            <person name="Xia L."/>
            <person name="Li J."/>
            <person name="Zhao F."/>
            <person name="Cao W."/>
        </authorList>
    </citation>
    <scope>NUCLEOTIDE SEQUENCE</scope>
    <source>
        <strain evidence="1">Rmic-2018</strain>
        <tissue evidence="1">Larvae</tissue>
    </source>
</reference>
<gene>
    <name evidence="1" type="ORF">HPB51_001675</name>
</gene>
<name>A0A9J6EVX5_RHIMP</name>
<protein>
    <submittedName>
        <fullName evidence="1">Uncharacterized protein</fullName>
    </submittedName>
</protein>
<comment type="caution">
    <text evidence="1">The sequence shown here is derived from an EMBL/GenBank/DDBJ whole genome shotgun (WGS) entry which is preliminary data.</text>
</comment>
<dbReference type="EMBL" id="JABSTU010000001">
    <property type="protein sequence ID" value="KAH8038502.1"/>
    <property type="molecule type" value="Genomic_DNA"/>
</dbReference>
<evidence type="ECO:0000313" key="1">
    <source>
        <dbReference type="EMBL" id="KAH8038502.1"/>
    </source>
</evidence>
<accession>A0A9J6EVX5</accession>
<dbReference type="Proteomes" id="UP000821866">
    <property type="component" value="Chromosome 1"/>
</dbReference>
<proteinExistence type="predicted"/>
<dbReference type="AlphaFoldDB" id="A0A9J6EVX5"/>